<evidence type="ECO:0000313" key="3">
    <source>
        <dbReference type="Proteomes" id="UP001332931"/>
    </source>
</evidence>
<dbReference type="Pfam" id="PF11823">
    <property type="entry name" value="Se_S_carrier"/>
    <property type="match status" value="1"/>
</dbReference>
<organism evidence="2 3">
    <name type="scientific">Olsenella absiana</name>
    <dbReference type="NCBI Taxonomy" id="3115222"/>
    <lineage>
        <taxon>Bacteria</taxon>
        <taxon>Bacillati</taxon>
        <taxon>Actinomycetota</taxon>
        <taxon>Coriobacteriia</taxon>
        <taxon>Coriobacteriales</taxon>
        <taxon>Atopobiaceae</taxon>
        <taxon>Olsenella</taxon>
    </lineage>
</organism>
<accession>A0ABU7R869</accession>
<dbReference type="EMBL" id="JAZGJQ010000002">
    <property type="protein sequence ID" value="MEE6146807.1"/>
    <property type="molecule type" value="Genomic_DNA"/>
</dbReference>
<dbReference type="Proteomes" id="UP001332931">
    <property type="component" value="Unassembled WGS sequence"/>
</dbReference>
<name>A0ABU7R869_9ACTN</name>
<keyword evidence="3" id="KW-1185">Reference proteome</keyword>
<dbReference type="InterPro" id="IPR021778">
    <property type="entry name" value="Se/S_carrier-like"/>
</dbReference>
<gene>
    <name evidence="2" type="ORF">VXJ25_02175</name>
</gene>
<evidence type="ECO:0000313" key="2">
    <source>
        <dbReference type="EMBL" id="MEE6146807.1"/>
    </source>
</evidence>
<comment type="caution">
    <text evidence="2">The sequence shown here is derived from an EMBL/GenBank/DDBJ whole genome shotgun (WGS) entry which is preliminary data.</text>
</comment>
<sequence>MPLSPKKNTLIVAFDRTTDAMAMEAACERDGVPGRIIPMPPQISAGCGMVWKADPADRQQILDEMEKVGLTPSSLHELML</sequence>
<proteinExistence type="predicted"/>
<protein>
    <submittedName>
        <fullName evidence="2">DUF3343 domain-containing protein</fullName>
    </submittedName>
</protein>
<reference evidence="2 3" key="1">
    <citation type="submission" date="2024-01" db="EMBL/GenBank/DDBJ databases">
        <title>Description of Olsenella sp. nov., isolated from pig feces.</title>
        <authorList>
            <person name="Chang Y.-H."/>
        </authorList>
    </citation>
    <scope>NUCLEOTIDE SEQUENCE [LARGE SCALE GENOMIC DNA]</scope>
    <source>
        <strain evidence="2 3">YH-ols2223</strain>
    </source>
</reference>
<dbReference type="RefSeq" id="WP_330957575.1">
    <property type="nucleotide sequence ID" value="NZ_JAZGJQ010000002.1"/>
</dbReference>
<feature type="domain" description="Putative Se/S carrier protein-like" evidence="1">
    <location>
        <begin position="10"/>
        <end position="77"/>
    </location>
</feature>
<evidence type="ECO:0000259" key="1">
    <source>
        <dbReference type="Pfam" id="PF11823"/>
    </source>
</evidence>